<dbReference type="STRING" id="370438.PTH_1143"/>
<name>A5D351_PELTS</name>
<keyword evidence="2" id="KW-1133">Transmembrane helix</keyword>
<dbReference type="EMBL" id="AP009389">
    <property type="protein sequence ID" value="BAF59324.1"/>
    <property type="molecule type" value="Genomic_DNA"/>
</dbReference>
<feature type="coiled-coil region" evidence="1">
    <location>
        <begin position="35"/>
        <end position="75"/>
    </location>
</feature>
<keyword evidence="2" id="KW-0472">Membrane</keyword>
<sequence length="225" mass="24954">MVIPNFSYRQAVMAVLLASVAAALLFYRFFFDIQLKSYNQTRAEIKKAAEQLRLMENELALAEDYAKELKAAKDREAFLNRYLAGPAGNGEIILKIGTAASGSEIQVTGFKPMEAAHMGQLRQELFLLKVRGDYKNFVRFLEDLENTSFFRGLSFKEIKISKAGAGPGSPEGTVEAEMIIAWCTVKPAAEYAPSGEAGARKAERKNPFEEVEYISFSNSIDGERG</sequence>
<organism evidence="3 4">
    <name type="scientific">Pelotomaculum thermopropionicum (strain DSM 13744 / JCM 10971 / SI)</name>
    <dbReference type="NCBI Taxonomy" id="370438"/>
    <lineage>
        <taxon>Bacteria</taxon>
        <taxon>Bacillati</taxon>
        <taxon>Bacillota</taxon>
        <taxon>Clostridia</taxon>
        <taxon>Eubacteriales</taxon>
        <taxon>Desulfotomaculaceae</taxon>
        <taxon>Pelotomaculum</taxon>
    </lineage>
</organism>
<keyword evidence="1" id="KW-0175">Coiled coil</keyword>
<protein>
    <submittedName>
        <fullName evidence="3">Tfp pilus assembly protein PilO</fullName>
    </submittedName>
</protein>
<dbReference type="eggNOG" id="COG3167">
    <property type="taxonomic scope" value="Bacteria"/>
</dbReference>
<dbReference type="Gene3D" id="3.30.70.60">
    <property type="match status" value="1"/>
</dbReference>
<dbReference type="AlphaFoldDB" id="A5D351"/>
<dbReference type="KEGG" id="pth:PTH_1143"/>
<dbReference type="InterPro" id="IPR014717">
    <property type="entry name" value="Transl_elong_EF1B/ribsomal_bS6"/>
</dbReference>
<evidence type="ECO:0000256" key="1">
    <source>
        <dbReference type="SAM" id="Coils"/>
    </source>
</evidence>
<gene>
    <name evidence="3" type="primary">PilO</name>
    <name evidence="3" type="ordered locus">PTH_1143</name>
</gene>
<reference evidence="4" key="1">
    <citation type="journal article" date="2008" name="Genome Res.">
        <title>The genome of Pelotomaculum thermopropionicum reveals niche-associated evolution in anaerobic microbiota.</title>
        <authorList>
            <person name="Kosaka T."/>
            <person name="Kato S."/>
            <person name="Shimoyama T."/>
            <person name="Ishii S."/>
            <person name="Abe T."/>
            <person name="Watanabe K."/>
        </authorList>
    </citation>
    <scope>NUCLEOTIDE SEQUENCE [LARGE SCALE GENOMIC DNA]</scope>
    <source>
        <strain evidence="4">DSM 13744 / JCM 10971 / SI</strain>
    </source>
</reference>
<dbReference type="HOGENOM" id="CLU_1228950_0_0_9"/>
<evidence type="ECO:0000313" key="4">
    <source>
        <dbReference type="Proteomes" id="UP000006556"/>
    </source>
</evidence>
<proteinExistence type="predicted"/>
<dbReference type="Proteomes" id="UP000006556">
    <property type="component" value="Chromosome"/>
</dbReference>
<evidence type="ECO:0000313" key="3">
    <source>
        <dbReference type="EMBL" id="BAF59324.1"/>
    </source>
</evidence>
<evidence type="ECO:0000256" key="2">
    <source>
        <dbReference type="SAM" id="Phobius"/>
    </source>
</evidence>
<feature type="transmembrane region" description="Helical" evidence="2">
    <location>
        <begin position="12"/>
        <end position="31"/>
    </location>
</feature>
<keyword evidence="4" id="KW-1185">Reference proteome</keyword>
<keyword evidence="2" id="KW-0812">Transmembrane</keyword>
<accession>A5D351</accession>